<comment type="caution">
    <text evidence="1">The sequence shown here is derived from an EMBL/GenBank/DDBJ whole genome shotgun (WGS) entry which is preliminary data.</text>
</comment>
<dbReference type="Proteomes" id="UP000054703">
    <property type="component" value="Unassembled WGS sequence"/>
</dbReference>
<keyword evidence="2" id="KW-1185">Reference proteome</keyword>
<evidence type="ECO:0000313" key="1">
    <source>
        <dbReference type="EMBL" id="KTD53842.1"/>
    </source>
</evidence>
<accession>A0A0W0YAT7</accession>
<reference evidence="1 2" key="1">
    <citation type="submission" date="2015-11" db="EMBL/GenBank/DDBJ databases">
        <title>Genomic analysis of 38 Legionella species identifies large and diverse effector repertoires.</title>
        <authorList>
            <person name="Burstein D."/>
            <person name="Amaro F."/>
            <person name="Zusman T."/>
            <person name="Lifshitz Z."/>
            <person name="Cohen O."/>
            <person name="Gilbert J.A."/>
            <person name="Pupko T."/>
            <person name="Shuman H.A."/>
            <person name="Segal G."/>
        </authorList>
    </citation>
    <scope>NUCLEOTIDE SEQUENCE [LARGE SCALE GENOMIC DNA]</scope>
    <source>
        <strain evidence="1 2">SC-63-C7</strain>
    </source>
</reference>
<dbReference type="AlphaFoldDB" id="A0A0W0YAT7"/>
<organism evidence="1 2">
    <name type="scientific">Legionella santicrucis</name>
    <dbReference type="NCBI Taxonomy" id="45074"/>
    <lineage>
        <taxon>Bacteria</taxon>
        <taxon>Pseudomonadati</taxon>
        <taxon>Pseudomonadota</taxon>
        <taxon>Gammaproteobacteria</taxon>
        <taxon>Legionellales</taxon>
        <taxon>Legionellaceae</taxon>
        <taxon>Legionella</taxon>
    </lineage>
</organism>
<dbReference type="EMBL" id="LNYU01000090">
    <property type="protein sequence ID" value="KTD53842.1"/>
    <property type="molecule type" value="Genomic_DNA"/>
</dbReference>
<dbReference type="PATRIC" id="fig|45074.5.peg.3775"/>
<dbReference type="STRING" id="45074.Lsan_3506"/>
<gene>
    <name evidence="1" type="ORF">Lsan_3506</name>
</gene>
<evidence type="ECO:0000313" key="2">
    <source>
        <dbReference type="Proteomes" id="UP000054703"/>
    </source>
</evidence>
<sequence length="50" mass="5911">MDGCAKRNYEIQKGFFKGSQLWVSDYFEAASLSKPVFAYYCFKISTRWKN</sequence>
<name>A0A0W0YAT7_9GAMM</name>
<proteinExistence type="predicted"/>
<protein>
    <submittedName>
        <fullName evidence="1">Uncharacterized protein</fullName>
    </submittedName>
</protein>